<dbReference type="InterPro" id="IPR004800">
    <property type="entry name" value="KdsD/KpsF-type"/>
</dbReference>
<dbReference type="RefSeq" id="WP_094474908.1">
    <property type="nucleotide sequence ID" value="NZ_NOXT01000123.1"/>
</dbReference>
<feature type="site" description="Catalytically relevant" evidence="6">
    <location>
        <position position="190"/>
    </location>
</feature>
<name>A0A255Y778_9SPHN</name>
<dbReference type="SUPFAM" id="SSF54631">
    <property type="entry name" value="CBS-domain pair"/>
    <property type="match status" value="1"/>
</dbReference>
<dbReference type="Pfam" id="PF01380">
    <property type="entry name" value="SIS"/>
    <property type="match status" value="1"/>
</dbReference>
<dbReference type="GO" id="GO:0097367">
    <property type="term" value="F:carbohydrate derivative binding"/>
    <property type="evidence" value="ECO:0007669"/>
    <property type="project" value="InterPro"/>
</dbReference>
<evidence type="ECO:0000256" key="5">
    <source>
        <dbReference type="PIRSR" id="PIRSR004692-2"/>
    </source>
</evidence>
<dbReference type="NCBIfam" id="TIGR00393">
    <property type="entry name" value="kpsF"/>
    <property type="match status" value="1"/>
</dbReference>
<reference evidence="10 11" key="1">
    <citation type="submission" date="2017-07" db="EMBL/GenBank/DDBJ databases">
        <title>Sandarakinorhabdus cyanobacteriorum sp. nov., a novel bacterium isolated from cyanobacterial aggregates in a eutrophic lake.</title>
        <authorList>
            <person name="Cai H."/>
        </authorList>
    </citation>
    <scope>NUCLEOTIDE SEQUENCE [LARGE SCALE GENOMIC DNA]</scope>
    <source>
        <strain evidence="10 11">TH057</strain>
    </source>
</reference>
<evidence type="ECO:0000313" key="11">
    <source>
        <dbReference type="Proteomes" id="UP000216991"/>
    </source>
</evidence>
<keyword evidence="5" id="KW-0479">Metal-binding</keyword>
<dbReference type="PIRSF" id="PIRSF004692">
    <property type="entry name" value="KdsD_KpsF"/>
    <property type="match status" value="1"/>
</dbReference>
<feature type="binding site" evidence="5">
    <location>
        <position position="79"/>
    </location>
    <ligand>
        <name>Zn(2+)</name>
        <dbReference type="ChEBI" id="CHEBI:29105"/>
    </ligand>
</feature>
<evidence type="ECO:0000256" key="4">
    <source>
        <dbReference type="PIRNR" id="PIRNR004692"/>
    </source>
</evidence>
<dbReference type="InterPro" id="IPR046348">
    <property type="entry name" value="SIS_dom_sf"/>
</dbReference>
<evidence type="ECO:0000313" key="10">
    <source>
        <dbReference type="EMBL" id="OYQ25082.1"/>
    </source>
</evidence>
<feature type="domain" description="CBS" evidence="8">
    <location>
        <begin position="270"/>
        <end position="326"/>
    </location>
</feature>
<accession>A0A255Y778</accession>
<evidence type="ECO:0000256" key="6">
    <source>
        <dbReference type="PIRSR" id="PIRSR004692-3"/>
    </source>
</evidence>
<dbReference type="SUPFAM" id="SSF53697">
    <property type="entry name" value="SIS domain"/>
    <property type="match status" value="1"/>
</dbReference>
<dbReference type="PROSITE" id="PS51464">
    <property type="entry name" value="SIS"/>
    <property type="match status" value="1"/>
</dbReference>
<keyword evidence="5" id="KW-0862">Zinc</keyword>
<evidence type="ECO:0000256" key="3">
    <source>
        <dbReference type="ARBA" id="ARBA00023122"/>
    </source>
</evidence>
<organism evidence="10 11">
    <name type="scientific">Sandarakinorhabdus cyanobacteriorum</name>
    <dbReference type="NCBI Taxonomy" id="1981098"/>
    <lineage>
        <taxon>Bacteria</taxon>
        <taxon>Pseudomonadati</taxon>
        <taxon>Pseudomonadota</taxon>
        <taxon>Alphaproteobacteria</taxon>
        <taxon>Sphingomonadales</taxon>
        <taxon>Sphingosinicellaceae</taxon>
        <taxon>Sandarakinorhabdus</taxon>
    </lineage>
</organism>
<dbReference type="InterPro" id="IPR000644">
    <property type="entry name" value="CBS_dom"/>
</dbReference>
<dbReference type="PROSITE" id="PS51371">
    <property type="entry name" value="CBS"/>
    <property type="match status" value="2"/>
</dbReference>
<dbReference type="AlphaFoldDB" id="A0A255Y778"/>
<dbReference type="GO" id="GO:0005975">
    <property type="term" value="P:carbohydrate metabolic process"/>
    <property type="evidence" value="ECO:0007669"/>
    <property type="project" value="InterPro"/>
</dbReference>
<dbReference type="OrthoDB" id="9762536at2"/>
<dbReference type="InterPro" id="IPR046342">
    <property type="entry name" value="CBS_dom_sf"/>
</dbReference>
<dbReference type="Gene3D" id="3.10.580.10">
    <property type="entry name" value="CBS-domain"/>
    <property type="match status" value="1"/>
</dbReference>
<evidence type="ECO:0000256" key="2">
    <source>
        <dbReference type="ARBA" id="ARBA00022737"/>
    </source>
</evidence>
<keyword evidence="2" id="KW-0677">Repeat</keyword>
<dbReference type="Gene3D" id="3.40.50.10490">
    <property type="entry name" value="Glucose-6-phosphate isomerase like protein, domain 1"/>
    <property type="match status" value="1"/>
</dbReference>
<dbReference type="Proteomes" id="UP000216991">
    <property type="component" value="Unassembled WGS sequence"/>
</dbReference>
<dbReference type="CDD" id="cd05014">
    <property type="entry name" value="SIS_Kpsf"/>
    <property type="match status" value="1"/>
</dbReference>
<dbReference type="InterPro" id="IPR050986">
    <property type="entry name" value="GutQ/KpsF_isomerases"/>
</dbReference>
<evidence type="ECO:0000259" key="8">
    <source>
        <dbReference type="PROSITE" id="PS51371"/>
    </source>
</evidence>
<dbReference type="GO" id="GO:0046872">
    <property type="term" value="F:metal ion binding"/>
    <property type="evidence" value="ECO:0007669"/>
    <property type="project" value="UniProtKB-KW"/>
</dbReference>
<feature type="site" description="Catalytically relevant" evidence="6">
    <location>
        <position position="149"/>
    </location>
</feature>
<keyword evidence="10" id="KW-0413">Isomerase</keyword>
<dbReference type="Pfam" id="PF00571">
    <property type="entry name" value="CBS"/>
    <property type="match status" value="2"/>
</dbReference>
<dbReference type="PANTHER" id="PTHR42745:SF1">
    <property type="entry name" value="ARABINOSE 5-PHOSPHATE ISOMERASE KDSD"/>
    <property type="match status" value="1"/>
</dbReference>
<dbReference type="InterPro" id="IPR001347">
    <property type="entry name" value="SIS_dom"/>
</dbReference>
<dbReference type="GO" id="GO:1901135">
    <property type="term" value="P:carbohydrate derivative metabolic process"/>
    <property type="evidence" value="ECO:0007669"/>
    <property type="project" value="InterPro"/>
</dbReference>
<feature type="domain" description="SIS" evidence="9">
    <location>
        <begin position="38"/>
        <end position="181"/>
    </location>
</feature>
<dbReference type="GO" id="GO:0016853">
    <property type="term" value="F:isomerase activity"/>
    <property type="evidence" value="ECO:0007669"/>
    <property type="project" value="UniProtKB-KW"/>
</dbReference>
<comment type="caution">
    <text evidence="10">The sequence shown here is derived from an EMBL/GenBank/DDBJ whole genome shotgun (WGS) entry which is preliminary data.</text>
</comment>
<proteinExistence type="inferred from homology"/>
<dbReference type="PANTHER" id="PTHR42745">
    <property type="match status" value="1"/>
</dbReference>
<protein>
    <submittedName>
        <fullName evidence="10">KpsF/GutQ family sugar-phosphate isomerase</fullName>
    </submittedName>
</protein>
<evidence type="ECO:0000259" key="9">
    <source>
        <dbReference type="PROSITE" id="PS51464"/>
    </source>
</evidence>
<comment type="similarity">
    <text evidence="1 4">Belongs to the SIS family. GutQ/KpsF subfamily.</text>
</comment>
<evidence type="ECO:0000256" key="1">
    <source>
        <dbReference type="ARBA" id="ARBA00008165"/>
    </source>
</evidence>
<feature type="site" description="Catalytically relevant" evidence="6">
    <location>
        <position position="56"/>
    </location>
</feature>
<dbReference type="SMART" id="SM00116">
    <property type="entry name" value="CBS"/>
    <property type="match status" value="2"/>
</dbReference>
<dbReference type="InterPro" id="IPR035474">
    <property type="entry name" value="SIS_Kpsf"/>
</dbReference>
<sequence>MLRQPTEQHQQNGRAVIALEAEALQRLGEMINGSFGDAVAAILACRQRVVVSGMGKSGHIARKVAATLAATGTPAHFVHAAEAAHGDAGMVMPGDLLLIYSNSGDSAELQPLYAHAARLGVPIIGVSRNRDSLLLRKADIALTLPPMPEACTASMAPTTSSTMMLALGDALAVAAMRARGLSGDDIRALHPGGEIGRRMRAVADVMHGRGRLPLVPASANMDAVVAMMTEKRLGLTGVVDGAGDLVGVITDGDLRRHICDVATATARDVMTPQPKLIERGASVEDALELMRANRITVLFVVPDAGSRQPVGAVQIYDIAASPPWGQ</sequence>
<dbReference type="EMBL" id="NOXT01000123">
    <property type="protein sequence ID" value="OYQ25082.1"/>
    <property type="molecule type" value="Genomic_DNA"/>
</dbReference>
<keyword evidence="3 7" id="KW-0129">CBS domain</keyword>
<keyword evidence="11" id="KW-1185">Reference proteome</keyword>
<feature type="site" description="Catalytically relevant" evidence="6">
    <location>
        <position position="108"/>
    </location>
</feature>
<evidence type="ECO:0000256" key="7">
    <source>
        <dbReference type="PROSITE-ProRule" id="PRU00703"/>
    </source>
</evidence>
<dbReference type="CDD" id="cd04604">
    <property type="entry name" value="CBS_pair_SIS_assoc"/>
    <property type="match status" value="1"/>
</dbReference>
<gene>
    <name evidence="10" type="ORF">CHU93_14725</name>
</gene>
<feature type="domain" description="CBS" evidence="8">
    <location>
        <begin position="206"/>
        <end position="265"/>
    </location>
</feature>